<feature type="region of interest" description="Disordered" evidence="1">
    <location>
        <begin position="30"/>
        <end position="69"/>
    </location>
</feature>
<gene>
    <name evidence="2" type="ORF">AUC31_00450</name>
</gene>
<evidence type="ECO:0000256" key="1">
    <source>
        <dbReference type="SAM" id="MobiDB-lite"/>
    </source>
</evidence>
<dbReference type="Proteomes" id="UP000067683">
    <property type="component" value="Chromosome"/>
</dbReference>
<dbReference type="OrthoDB" id="2739782at2"/>
<accession>A0A0U2J6D7</accession>
<dbReference type="InterPro" id="IPR024980">
    <property type="entry name" value="DUF3886"/>
</dbReference>
<protein>
    <recommendedName>
        <fullName evidence="4">DUF3886 domain-containing protein</fullName>
    </recommendedName>
</protein>
<organism evidence="2 3">
    <name type="scientific">Planococcus rifietoensis</name>
    <dbReference type="NCBI Taxonomy" id="200991"/>
    <lineage>
        <taxon>Bacteria</taxon>
        <taxon>Bacillati</taxon>
        <taxon>Bacillota</taxon>
        <taxon>Bacilli</taxon>
        <taxon>Bacillales</taxon>
        <taxon>Caryophanaceae</taxon>
        <taxon>Planococcus</taxon>
    </lineage>
</organism>
<evidence type="ECO:0000313" key="2">
    <source>
        <dbReference type="EMBL" id="ALS73810.1"/>
    </source>
</evidence>
<sequence length="69" mass="8214">MAKDKLNDNGLFSEEQLMKLKATKKELVKDKQKLEEEKEAQRQFERKEREKNLSFAELLERHGDSGTKY</sequence>
<dbReference type="STRING" id="200991.AUC31_00450"/>
<proteinExistence type="predicted"/>
<dbReference type="KEGG" id="prt:AUC31_00450"/>
<keyword evidence="3" id="KW-1185">Reference proteome</keyword>
<dbReference type="AlphaFoldDB" id="A0A0U2J6D7"/>
<name>A0A0U2J6D7_9BACL</name>
<dbReference type="Pfam" id="PF13025">
    <property type="entry name" value="DUF3886"/>
    <property type="match status" value="1"/>
</dbReference>
<dbReference type="EMBL" id="CP013659">
    <property type="protein sequence ID" value="ALS73810.1"/>
    <property type="molecule type" value="Genomic_DNA"/>
</dbReference>
<reference evidence="2" key="1">
    <citation type="submission" date="2016-01" db="EMBL/GenBank/DDBJ databases">
        <title>Complete genome of Planococcus rifietoensis type strain M8.</title>
        <authorList>
            <person name="See-Too W.S."/>
        </authorList>
    </citation>
    <scope>NUCLEOTIDE SEQUENCE [LARGE SCALE GENOMIC DNA]</scope>
    <source>
        <strain evidence="2">M8</strain>
    </source>
</reference>
<evidence type="ECO:0008006" key="4">
    <source>
        <dbReference type="Google" id="ProtNLM"/>
    </source>
</evidence>
<evidence type="ECO:0000313" key="3">
    <source>
        <dbReference type="Proteomes" id="UP000067683"/>
    </source>
</evidence>
<dbReference type="RefSeq" id="WP_058380520.1">
    <property type="nucleotide sequence ID" value="NZ_CP013659.2"/>
</dbReference>